<protein>
    <recommendedName>
        <fullName evidence="3">Secreted protein</fullName>
    </recommendedName>
</protein>
<name>A0AAV4PCG8_9ARAC</name>
<evidence type="ECO:0000313" key="1">
    <source>
        <dbReference type="EMBL" id="GIX94786.1"/>
    </source>
</evidence>
<proteinExistence type="predicted"/>
<dbReference type="EMBL" id="BPLQ01002657">
    <property type="protein sequence ID" value="GIX94786.1"/>
    <property type="molecule type" value="Genomic_DNA"/>
</dbReference>
<evidence type="ECO:0008006" key="3">
    <source>
        <dbReference type="Google" id="ProtNLM"/>
    </source>
</evidence>
<dbReference type="Proteomes" id="UP001054837">
    <property type="component" value="Unassembled WGS sequence"/>
</dbReference>
<dbReference type="AlphaFoldDB" id="A0AAV4PCG8"/>
<gene>
    <name evidence="1" type="ORF">CDAR_211771</name>
</gene>
<accession>A0AAV4PCG8</accession>
<sequence>MPSLLLIAQRLLFCCNNKVAHFHSDDVLCDKAFCMGHLFHQPSLPLGTLCYRLVTPGSGHCSLGKDAPRSSITIPWCSRGHDRPCSTLSTTLPPTSLTRPATTFRTLLNFIDHENK</sequence>
<evidence type="ECO:0000313" key="2">
    <source>
        <dbReference type="Proteomes" id="UP001054837"/>
    </source>
</evidence>
<comment type="caution">
    <text evidence="1">The sequence shown here is derived from an EMBL/GenBank/DDBJ whole genome shotgun (WGS) entry which is preliminary data.</text>
</comment>
<keyword evidence="2" id="KW-1185">Reference proteome</keyword>
<reference evidence="1 2" key="1">
    <citation type="submission" date="2021-06" db="EMBL/GenBank/DDBJ databases">
        <title>Caerostris darwini draft genome.</title>
        <authorList>
            <person name="Kono N."/>
            <person name="Arakawa K."/>
        </authorList>
    </citation>
    <scope>NUCLEOTIDE SEQUENCE [LARGE SCALE GENOMIC DNA]</scope>
</reference>
<organism evidence="1 2">
    <name type="scientific">Caerostris darwini</name>
    <dbReference type="NCBI Taxonomy" id="1538125"/>
    <lineage>
        <taxon>Eukaryota</taxon>
        <taxon>Metazoa</taxon>
        <taxon>Ecdysozoa</taxon>
        <taxon>Arthropoda</taxon>
        <taxon>Chelicerata</taxon>
        <taxon>Arachnida</taxon>
        <taxon>Araneae</taxon>
        <taxon>Araneomorphae</taxon>
        <taxon>Entelegynae</taxon>
        <taxon>Araneoidea</taxon>
        <taxon>Araneidae</taxon>
        <taxon>Caerostris</taxon>
    </lineage>
</organism>